<evidence type="ECO:0000313" key="2">
    <source>
        <dbReference type="Proteomes" id="UP000479000"/>
    </source>
</evidence>
<protein>
    <submittedName>
        <fullName evidence="1">Uncharacterized protein</fullName>
    </submittedName>
</protein>
<name>A0A6H5HV62_9HEMI</name>
<dbReference type="EMBL" id="CADCXU010036146">
    <property type="protein sequence ID" value="CAB0020970.1"/>
    <property type="molecule type" value="Genomic_DNA"/>
</dbReference>
<proteinExistence type="predicted"/>
<sequence length="50" mass="5965">MSLPEEAQWGESARRRKIYDYESTMGYNFLPHLNKNNCSPSTNDRKDFYC</sequence>
<dbReference type="Proteomes" id="UP000479000">
    <property type="component" value="Unassembled WGS sequence"/>
</dbReference>
<evidence type="ECO:0000313" key="1">
    <source>
        <dbReference type="EMBL" id="CAB0020970.1"/>
    </source>
</evidence>
<reference evidence="1 2" key="1">
    <citation type="submission" date="2020-02" db="EMBL/GenBank/DDBJ databases">
        <authorList>
            <person name="Ferguson B K."/>
        </authorList>
    </citation>
    <scope>NUCLEOTIDE SEQUENCE [LARGE SCALE GENOMIC DNA]</scope>
</reference>
<dbReference type="AlphaFoldDB" id="A0A6H5HV62"/>
<accession>A0A6H5HV62</accession>
<organism evidence="1 2">
    <name type="scientific">Nesidiocoris tenuis</name>
    <dbReference type="NCBI Taxonomy" id="355587"/>
    <lineage>
        <taxon>Eukaryota</taxon>
        <taxon>Metazoa</taxon>
        <taxon>Ecdysozoa</taxon>
        <taxon>Arthropoda</taxon>
        <taxon>Hexapoda</taxon>
        <taxon>Insecta</taxon>
        <taxon>Pterygota</taxon>
        <taxon>Neoptera</taxon>
        <taxon>Paraneoptera</taxon>
        <taxon>Hemiptera</taxon>
        <taxon>Heteroptera</taxon>
        <taxon>Panheteroptera</taxon>
        <taxon>Cimicomorpha</taxon>
        <taxon>Miridae</taxon>
        <taxon>Dicyphina</taxon>
        <taxon>Nesidiocoris</taxon>
    </lineage>
</organism>
<feature type="non-terminal residue" evidence="1">
    <location>
        <position position="50"/>
    </location>
</feature>
<gene>
    <name evidence="1" type="ORF">NTEN_LOCUS24495</name>
</gene>
<keyword evidence="2" id="KW-1185">Reference proteome</keyword>